<keyword evidence="7" id="KW-0520">NAD</keyword>
<accession>A0A3B0S982</accession>
<feature type="domain" description="Nitroreductase" evidence="8">
    <location>
        <begin position="8"/>
        <end position="168"/>
    </location>
</feature>
<keyword evidence="6" id="KW-0560">Oxidoreductase</keyword>
<comment type="similarity">
    <text evidence="2">Belongs to the nitroreductase family.</text>
</comment>
<organism evidence="9">
    <name type="scientific">hydrothermal vent metagenome</name>
    <dbReference type="NCBI Taxonomy" id="652676"/>
    <lineage>
        <taxon>unclassified sequences</taxon>
        <taxon>metagenomes</taxon>
        <taxon>ecological metagenomes</taxon>
    </lineage>
</organism>
<dbReference type="InterPro" id="IPR029479">
    <property type="entry name" value="Nitroreductase"/>
</dbReference>
<dbReference type="Pfam" id="PF00881">
    <property type="entry name" value="Nitroreductase"/>
    <property type="match status" value="1"/>
</dbReference>
<evidence type="ECO:0000256" key="1">
    <source>
        <dbReference type="ARBA" id="ARBA00001917"/>
    </source>
</evidence>
<dbReference type="PANTHER" id="PTHR43821">
    <property type="entry name" value="NAD(P)H NITROREDUCTASE YDJA-RELATED"/>
    <property type="match status" value="1"/>
</dbReference>
<comment type="cofactor">
    <cofactor evidence="1">
        <name>FMN</name>
        <dbReference type="ChEBI" id="CHEBI:58210"/>
    </cofactor>
</comment>
<evidence type="ECO:0000256" key="4">
    <source>
        <dbReference type="ARBA" id="ARBA00022643"/>
    </source>
</evidence>
<proteinExistence type="inferred from homology"/>
<dbReference type="EMBL" id="UOED01000079">
    <property type="protein sequence ID" value="VAV92873.1"/>
    <property type="molecule type" value="Genomic_DNA"/>
</dbReference>
<dbReference type="AlphaFoldDB" id="A0A3B0S982"/>
<dbReference type="Gene3D" id="3.40.109.10">
    <property type="entry name" value="NADH Oxidase"/>
    <property type="match status" value="1"/>
</dbReference>
<evidence type="ECO:0000256" key="3">
    <source>
        <dbReference type="ARBA" id="ARBA00022630"/>
    </source>
</evidence>
<reference evidence="9" key="1">
    <citation type="submission" date="2018-06" db="EMBL/GenBank/DDBJ databases">
        <authorList>
            <person name="Zhirakovskaya E."/>
        </authorList>
    </citation>
    <scope>NUCLEOTIDE SEQUENCE</scope>
</reference>
<dbReference type="InterPro" id="IPR052530">
    <property type="entry name" value="NAD(P)H_nitroreductase"/>
</dbReference>
<keyword evidence="5" id="KW-0521">NADP</keyword>
<dbReference type="PANTHER" id="PTHR43821:SF1">
    <property type="entry name" value="NAD(P)H NITROREDUCTASE YDJA-RELATED"/>
    <property type="match status" value="1"/>
</dbReference>
<evidence type="ECO:0000256" key="7">
    <source>
        <dbReference type="ARBA" id="ARBA00023027"/>
    </source>
</evidence>
<protein>
    <recommendedName>
        <fullName evidence="8">Nitroreductase domain-containing protein</fullName>
    </recommendedName>
</protein>
<keyword evidence="3" id="KW-0285">Flavoprotein</keyword>
<evidence type="ECO:0000313" key="9">
    <source>
        <dbReference type="EMBL" id="VAV92873.1"/>
    </source>
</evidence>
<keyword evidence="4" id="KW-0288">FMN</keyword>
<evidence type="ECO:0000256" key="5">
    <source>
        <dbReference type="ARBA" id="ARBA00022857"/>
    </source>
</evidence>
<evidence type="ECO:0000259" key="8">
    <source>
        <dbReference type="Pfam" id="PF00881"/>
    </source>
</evidence>
<dbReference type="SUPFAM" id="SSF55469">
    <property type="entry name" value="FMN-dependent nitroreductase-like"/>
    <property type="match status" value="1"/>
</dbReference>
<dbReference type="PIRSF" id="PIRSF000232">
    <property type="entry name" value="YdjA"/>
    <property type="match status" value="1"/>
</dbReference>
<gene>
    <name evidence="9" type="ORF">MNBD_ALPHA02-634</name>
</gene>
<dbReference type="InterPro" id="IPR026021">
    <property type="entry name" value="YdjA-like"/>
</dbReference>
<evidence type="ECO:0000256" key="2">
    <source>
        <dbReference type="ARBA" id="ARBA00007118"/>
    </source>
</evidence>
<dbReference type="InterPro" id="IPR000415">
    <property type="entry name" value="Nitroreductase-like"/>
</dbReference>
<sequence length="190" mass="20855">MSIIETIKNRNSHAFMSEQDIDPAVIRRLLDAAVCVPVHHRTDPWRFLVIRGAGRAKLGDVMAAHLAKGMDDPDSPVNTKFLDKIRKKPFRAPVIIAMAAAKSGCKQALMVEDVAALSASCQNILLAAADLGLAAIWRTGSFTYAAETVQALGFDKDTQLVGFIYLGHPAKEIRQKERPSAAEFTRWLDN</sequence>
<dbReference type="GO" id="GO:0016491">
    <property type="term" value="F:oxidoreductase activity"/>
    <property type="evidence" value="ECO:0007669"/>
    <property type="project" value="UniProtKB-KW"/>
</dbReference>
<name>A0A3B0S982_9ZZZZ</name>
<evidence type="ECO:0000256" key="6">
    <source>
        <dbReference type="ARBA" id="ARBA00023002"/>
    </source>
</evidence>